<gene>
    <name evidence="3" type="ORF">HAND00432_LOCUS36686</name>
</gene>
<proteinExistence type="predicted"/>
<sequence>MASLSSILAVLCFVLAATASASYTPPPTQVQGQYHQASLSSCHCWDPSHCDCVTDGCPYIATINMSTPNAMGQLNLTMGATDLTCYTGSHGPYPTYVDSCWRVMAGAMWEAPGGGGHGPISYFDPEKLDQDMDLVLMGNVLGFNGGPAGFRHSIIMRRNITVCGTKDFLAGNCTVGQERFVCADSFAYCAGGDCATKNKWELSPSGGDFFARLSTSALNGTYDLVADKSSPACPPDISAYHFGTQLGLGNAPHDMHLTRVVDASMVTEKADCIQFHSECNGLQMHFEEAFTGRAYREGSSMMMSIHMIRPRPANDLLEVSKCVFKGRDKAPQLVKVVPDKTGAVIGLSVTLSLFILGAAGLGCCCLSYRRRYIESKIDRAYDVFQS</sequence>
<evidence type="ECO:0000256" key="1">
    <source>
        <dbReference type="SAM" id="Phobius"/>
    </source>
</evidence>
<keyword evidence="1" id="KW-0812">Transmembrane</keyword>
<name>A0A7S1HMS7_HEMAN</name>
<feature type="signal peptide" evidence="2">
    <location>
        <begin position="1"/>
        <end position="21"/>
    </location>
</feature>
<keyword evidence="1" id="KW-0472">Membrane</keyword>
<protein>
    <submittedName>
        <fullName evidence="3">Uncharacterized protein</fullName>
    </submittedName>
</protein>
<reference evidence="3" key="1">
    <citation type="submission" date="2021-01" db="EMBL/GenBank/DDBJ databases">
        <authorList>
            <person name="Corre E."/>
            <person name="Pelletier E."/>
            <person name="Niang G."/>
            <person name="Scheremetjew M."/>
            <person name="Finn R."/>
            <person name="Kale V."/>
            <person name="Holt S."/>
            <person name="Cochrane G."/>
            <person name="Meng A."/>
            <person name="Brown T."/>
            <person name="Cohen L."/>
        </authorList>
    </citation>
    <scope>NUCLEOTIDE SEQUENCE</scope>
    <source>
        <strain evidence="3">CCMP644</strain>
    </source>
</reference>
<keyword evidence="1" id="KW-1133">Transmembrane helix</keyword>
<keyword evidence="2" id="KW-0732">Signal</keyword>
<feature type="chain" id="PRO_5031084697" evidence="2">
    <location>
        <begin position="22"/>
        <end position="386"/>
    </location>
</feature>
<accession>A0A7S1HMS7</accession>
<evidence type="ECO:0000256" key="2">
    <source>
        <dbReference type="SAM" id="SignalP"/>
    </source>
</evidence>
<feature type="transmembrane region" description="Helical" evidence="1">
    <location>
        <begin position="343"/>
        <end position="368"/>
    </location>
</feature>
<dbReference type="AlphaFoldDB" id="A0A7S1HMS7"/>
<evidence type="ECO:0000313" key="3">
    <source>
        <dbReference type="EMBL" id="CAD8985673.1"/>
    </source>
</evidence>
<dbReference type="EMBL" id="HBFX01060884">
    <property type="protein sequence ID" value="CAD8985673.1"/>
    <property type="molecule type" value="Transcribed_RNA"/>
</dbReference>
<organism evidence="3">
    <name type="scientific">Hemiselmis andersenii</name>
    <name type="common">Cryptophyte alga</name>
    <dbReference type="NCBI Taxonomy" id="464988"/>
    <lineage>
        <taxon>Eukaryota</taxon>
        <taxon>Cryptophyceae</taxon>
        <taxon>Cryptomonadales</taxon>
        <taxon>Hemiselmidaceae</taxon>
        <taxon>Hemiselmis</taxon>
    </lineage>
</organism>